<dbReference type="EMBL" id="JAACFV010000008">
    <property type="protein sequence ID" value="KAF7513035.1"/>
    <property type="molecule type" value="Genomic_DNA"/>
</dbReference>
<feature type="domain" description="NmrA-like" evidence="4">
    <location>
        <begin position="3"/>
        <end position="102"/>
    </location>
</feature>
<comment type="caution">
    <text evidence="5">The sequence shown here is derived from an EMBL/GenBank/DDBJ whole genome shotgun (WGS) entry which is preliminary data.</text>
</comment>
<organism evidence="5 6">
    <name type="scientific">Endocarpon pusillum</name>
    <dbReference type="NCBI Taxonomy" id="364733"/>
    <lineage>
        <taxon>Eukaryota</taxon>
        <taxon>Fungi</taxon>
        <taxon>Dikarya</taxon>
        <taxon>Ascomycota</taxon>
        <taxon>Pezizomycotina</taxon>
        <taxon>Eurotiomycetes</taxon>
        <taxon>Chaetothyriomycetidae</taxon>
        <taxon>Verrucariales</taxon>
        <taxon>Verrucariaceae</taxon>
        <taxon>Endocarpon</taxon>
    </lineage>
</organism>
<dbReference type="InterPro" id="IPR036291">
    <property type="entry name" value="NAD(P)-bd_dom_sf"/>
</dbReference>
<name>A0A8H7AXP9_9EURO</name>
<dbReference type="PANTHER" id="PTHR47706:SF4">
    <property type="entry name" value="NMRA-LIKE DOMAIN-CONTAINING PROTEIN"/>
    <property type="match status" value="1"/>
</dbReference>
<evidence type="ECO:0000256" key="3">
    <source>
        <dbReference type="ARBA" id="ARBA00023002"/>
    </source>
</evidence>
<gene>
    <name evidence="5" type="ORF">GJ744_011301</name>
</gene>
<dbReference type="Pfam" id="PF05368">
    <property type="entry name" value="NmrA"/>
    <property type="match status" value="1"/>
</dbReference>
<dbReference type="InterPro" id="IPR051609">
    <property type="entry name" value="NmrA/Isoflavone_reductase-like"/>
</dbReference>
<dbReference type="Gene3D" id="3.40.50.720">
    <property type="entry name" value="NAD(P)-binding Rossmann-like Domain"/>
    <property type="match status" value="1"/>
</dbReference>
<dbReference type="GO" id="GO:0016491">
    <property type="term" value="F:oxidoreductase activity"/>
    <property type="evidence" value="ECO:0007669"/>
    <property type="project" value="UniProtKB-KW"/>
</dbReference>
<evidence type="ECO:0000256" key="2">
    <source>
        <dbReference type="ARBA" id="ARBA00022857"/>
    </source>
</evidence>
<evidence type="ECO:0000313" key="6">
    <source>
        <dbReference type="Proteomes" id="UP000606974"/>
    </source>
</evidence>
<dbReference type="InterPro" id="IPR008030">
    <property type="entry name" value="NmrA-like"/>
</dbReference>
<keyword evidence="3" id="KW-0560">Oxidoreductase</keyword>
<evidence type="ECO:0000313" key="5">
    <source>
        <dbReference type="EMBL" id="KAF7513035.1"/>
    </source>
</evidence>
<accession>A0A8H7AXP9</accession>
<sequence length="102" mass="11038">MVKVAVAGGSGNVARELIEGILAAKRHQIMVLTRNKPDEHKRDGVQWVQADYHNKAALVEVLAGVDVVLSFVLPYSDNEDIAQKTLIDACIAAGVKRFAPSE</sequence>
<comment type="similarity">
    <text evidence="1">Belongs to the NmrA-type oxidoreductase family. Isoflavone reductase subfamily.</text>
</comment>
<proteinExistence type="inferred from homology"/>
<dbReference type="PANTHER" id="PTHR47706">
    <property type="entry name" value="NMRA-LIKE FAMILY PROTEIN"/>
    <property type="match status" value="1"/>
</dbReference>
<dbReference type="SUPFAM" id="SSF51735">
    <property type="entry name" value="NAD(P)-binding Rossmann-fold domains"/>
    <property type="match status" value="1"/>
</dbReference>
<keyword evidence="2" id="KW-0521">NADP</keyword>
<dbReference type="OrthoDB" id="10000533at2759"/>
<evidence type="ECO:0000256" key="1">
    <source>
        <dbReference type="ARBA" id="ARBA00005725"/>
    </source>
</evidence>
<reference evidence="5" key="1">
    <citation type="submission" date="2020-02" db="EMBL/GenBank/DDBJ databases">
        <authorList>
            <person name="Palmer J.M."/>
        </authorList>
    </citation>
    <scope>NUCLEOTIDE SEQUENCE</scope>
    <source>
        <strain evidence="5">EPUS1.4</strain>
        <tissue evidence="5">Thallus</tissue>
    </source>
</reference>
<keyword evidence="6" id="KW-1185">Reference proteome</keyword>
<dbReference type="AlphaFoldDB" id="A0A8H7AXP9"/>
<evidence type="ECO:0000259" key="4">
    <source>
        <dbReference type="Pfam" id="PF05368"/>
    </source>
</evidence>
<protein>
    <recommendedName>
        <fullName evidence="4">NmrA-like domain-containing protein</fullName>
    </recommendedName>
</protein>
<dbReference type="Proteomes" id="UP000606974">
    <property type="component" value="Unassembled WGS sequence"/>
</dbReference>